<dbReference type="Proteomes" id="UP000265140">
    <property type="component" value="Chromosome 7"/>
</dbReference>
<keyword evidence="2" id="KW-0472">Membrane</keyword>
<feature type="transmembrane region" description="Helical" evidence="2">
    <location>
        <begin position="35"/>
        <end position="54"/>
    </location>
</feature>
<keyword evidence="2" id="KW-0812">Transmembrane</keyword>
<feature type="compositionally biased region" description="Basic and acidic residues" evidence="1">
    <location>
        <begin position="183"/>
        <end position="192"/>
    </location>
</feature>
<feature type="compositionally biased region" description="Polar residues" evidence="1">
    <location>
        <begin position="88"/>
        <end position="113"/>
    </location>
</feature>
<evidence type="ECO:0000256" key="2">
    <source>
        <dbReference type="SAM" id="Phobius"/>
    </source>
</evidence>
<organism evidence="3 4">
    <name type="scientific">Esox lucius</name>
    <name type="common">Northern pike</name>
    <dbReference type="NCBI Taxonomy" id="8010"/>
    <lineage>
        <taxon>Eukaryota</taxon>
        <taxon>Metazoa</taxon>
        <taxon>Chordata</taxon>
        <taxon>Craniata</taxon>
        <taxon>Vertebrata</taxon>
        <taxon>Euteleostomi</taxon>
        <taxon>Actinopterygii</taxon>
        <taxon>Neopterygii</taxon>
        <taxon>Teleostei</taxon>
        <taxon>Protacanthopterygii</taxon>
        <taxon>Esociformes</taxon>
        <taxon>Esocidae</taxon>
        <taxon>Esox</taxon>
    </lineage>
</organism>
<name>A0A3P9AHX3_ESOLU</name>
<dbReference type="InterPro" id="IPR037645">
    <property type="entry name" value="KCT2"/>
</dbReference>
<reference evidence="3" key="3">
    <citation type="submission" date="2025-08" db="UniProtKB">
        <authorList>
            <consortium name="Ensembl"/>
        </authorList>
    </citation>
    <scope>IDENTIFICATION</scope>
</reference>
<feature type="transmembrane region" description="Helical" evidence="2">
    <location>
        <begin position="274"/>
        <end position="292"/>
    </location>
</feature>
<dbReference type="AlphaFoldDB" id="A0A3P9AHX3"/>
<protein>
    <recommendedName>
        <fullName evidence="5">Keratinocytes-associated transmembrane protein 2</fullName>
    </recommendedName>
</protein>
<keyword evidence="2" id="KW-1133">Transmembrane helix</keyword>
<dbReference type="PANTHER" id="PTHR16502">
    <property type="entry name" value="KERATINOCYTE-ASSOCIATED TRANSMEMBRANE PROTEIN 2"/>
    <property type="match status" value="1"/>
</dbReference>
<dbReference type="PANTHER" id="PTHR16502:SF0">
    <property type="entry name" value="KERATINOCYTE-ASSOCIATED TRANSMEMBRANE PROTEIN 2"/>
    <property type="match status" value="1"/>
</dbReference>
<dbReference type="GeneTree" id="ENSGT00440000037499"/>
<evidence type="ECO:0000256" key="1">
    <source>
        <dbReference type="SAM" id="MobiDB-lite"/>
    </source>
</evidence>
<feature type="compositionally biased region" description="Polar residues" evidence="1">
    <location>
        <begin position="147"/>
        <end position="162"/>
    </location>
</feature>
<reference evidence="3" key="2">
    <citation type="submission" date="2020-02" db="EMBL/GenBank/DDBJ databases">
        <title>Esox lucius (northern pike) genome, fEsoLuc1, primary haplotype.</title>
        <authorList>
            <person name="Myers G."/>
            <person name="Karagic N."/>
            <person name="Meyer A."/>
            <person name="Pippel M."/>
            <person name="Reichard M."/>
            <person name="Winkler S."/>
            <person name="Tracey A."/>
            <person name="Sims Y."/>
            <person name="Howe K."/>
            <person name="Rhie A."/>
            <person name="Formenti G."/>
            <person name="Durbin R."/>
            <person name="Fedrigo O."/>
            <person name="Jarvis E.D."/>
        </authorList>
    </citation>
    <scope>NUCLEOTIDE SEQUENCE [LARGE SCALE GENOMIC DNA]</scope>
</reference>
<sequence length="341" mass="37473">MWLADDGKTPPPVFNHAPLQSCTIKMALCRKMGRYWKIHYAFAVFVFIQLFPLFTSTPITANGAGGNETETNPINGNDTTAVSEPITSVANQEKNNSVPVKTDTSPIAPTSKDSPAPSHVLHLPPSNKTGEPLTNSNSSSASSGSSVDITTQPTTSSANPTVKATEMVMPAEKPPPTTTSKPLDIHTEEPKVKPGPASNFNDSPETHANIYEGDNGLDDDGDDDDLYGIDSDKIPEGDGDAILDADSRMLSNTRKTDVRLDTNIYATQDEDSHFFFHLIILAFLVAIVYITYHNKRKIFLLAQSRRWRDGLCSRNNVEYHRLDQNVNEAMPSLKMTQDYIF</sequence>
<dbReference type="Pfam" id="PF17818">
    <property type="entry name" value="KCT2"/>
    <property type="match status" value="1"/>
</dbReference>
<dbReference type="Ensembl" id="ENSELUT00000033116.3">
    <property type="protein sequence ID" value="ENSELUP00000040638.2"/>
    <property type="gene ID" value="ENSELUG00000021174.3"/>
</dbReference>
<gene>
    <name evidence="3" type="primary">C5orf15</name>
</gene>
<reference evidence="3" key="4">
    <citation type="submission" date="2025-09" db="UniProtKB">
        <authorList>
            <consortium name="Ensembl"/>
        </authorList>
    </citation>
    <scope>IDENTIFICATION</scope>
</reference>
<keyword evidence="4" id="KW-1185">Reference proteome</keyword>
<evidence type="ECO:0008006" key="5">
    <source>
        <dbReference type="Google" id="ProtNLM"/>
    </source>
</evidence>
<accession>A0A3P9AHX3</accession>
<dbReference type="OMA" id="LWFNVCL"/>
<reference evidence="4" key="1">
    <citation type="journal article" date="2014" name="PLoS ONE">
        <title>The genome and linkage map of the northern pike (Esox lucius): conserved synteny revealed between the salmonid sister group and the Neoteleostei.</title>
        <authorList>
            <person name="Rondeau E.B."/>
            <person name="Minkley D.R."/>
            <person name="Leong J.S."/>
            <person name="Messmer A.M."/>
            <person name="Jantzen J.R."/>
            <person name="von Schalburg K.R."/>
            <person name="Lemon C."/>
            <person name="Bird N.H."/>
            <person name="Koop B.F."/>
        </authorList>
    </citation>
    <scope>NUCLEOTIDE SEQUENCE</scope>
</reference>
<feature type="compositionally biased region" description="Low complexity" evidence="1">
    <location>
        <begin position="135"/>
        <end position="146"/>
    </location>
</feature>
<feature type="region of interest" description="Disordered" evidence="1">
    <location>
        <begin position="88"/>
        <end position="220"/>
    </location>
</feature>
<evidence type="ECO:0000313" key="3">
    <source>
        <dbReference type="Ensembl" id="ENSELUP00000040638.2"/>
    </source>
</evidence>
<dbReference type="Bgee" id="ENSELUG00000021174">
    <property type="expression patterns" value="Expressed in digestive tract and 15 other cell types or tissues"/>
</dbReference>
<proteinExistence type="predicted"/>
<evidence type="ECO:0000313" key="4">
    <source>
        <dbReference type="Proteomes" id="UP000265140"/>
    </source>
</evidence>
<dbReference type="InParanoid" id="A0A3P9AHX3"/>